<evidence type="ECO:0000256" key="4">
    <source>
        <dbReference type="ARBA" id="ARBA00022454"/>
    </source>
</evidence>
<evidence type="ECO:0000313" key="12">
    <source>
        <dbReference type="EMBL" id="KZT19526.1"/>
    </source>
</evidence>
<feature type="region of interest" description="Disordered" evidence="10">
    <location>
        <begin position="156"/>
        <end position="234"/>
    </location>
</feature>
<organism evidence="12 13">
    <name type="scientific">Neolentinus lepideus HHB14362 ss-1</name>
    <dbReference type="NCBI Taxonomy" id="1314782"/>
    <lineage>
        <taxon>Eukaryota</taxon>
        <taxon>Fungi</taxon>
        <taxon>Dikarya</taxon>
        <taxon>Basidiomycota</taxon>
        <taxon>Agaricomycotina</taxon>
        <taxon>Agaricomycetes</taxon>
        <taxon>Gloeophyllales</taxon>
        <taxon>Gloeophyllaceae</taxon>
        <taxon>Neolentinus</taxon>
    </lineage>
</organism>
<dbReference type="GO" id="GO:0032133">
    <property type="term" value="C:chromosome passenger complex"/>
    <property type="evidence" value="ECO:0007669"/>
    <property type="project" value="TreeGrafter"/>
</dbReference>
<sequence length="401" mass="44075">MEFPDSTRVYTKEEQAQLLANLDIELEHRTRQFKEWMEDHIQQFRIRSEGLISRLPKQLRNIAMAEFADKYNGDPQAAMIAMQGEKANAEMDEIAKSVRKRKWDMDVDGAEGSKHGQDPDSFRMHKNARLGFATPSKKAGTSNGPGTAQRLKTQMARTPNASRFKSFAPSPSPSKTTRFATATTTIPNGPLPRSRPASPSKSVAFGSSTPRVPSSSIFNPSMPPKTPVYPPAPRWPRKGEHLLSVNGSPLANPLWNGMNGHDKMEGPSNRPGFNGRGHKRVNSITILKNLSSRAGPSHSRTNSQAEKPISSSKPSSSSHNRTHTRTDSASSTSDHAPPTPAPARAFVSVPIRDGRVLQFDPLEASPTMLDELEGITESAKKQARDDMAKLVKAALDKWKLD</sequence>
<dbReference type="Proteomes" id="UP000076761">
    <property type="component" value="Unassembled WGS sequence"/>
</dbReference>
<feature type="region of interest" description="Disordered" evidence="10">
    <location>
        <begin position="253"/>
        <end position="344"/>
    </location>
</feature>
<dbReference type="GO" id="GO:0051301">
    <property type="term" value="P:cell division"/>
    <property type="evidence" value="ECO:0007669"/>
    <property type="project" value="UniProtKB-KW"/>
</dbReference>
<keyword evidence="4" id="KW-0158">Chromosome</keyword>
<dbReference type="Pfam" id="PF10444">
    <property type="entry name" value="Nbl1_Borealin_N"/>
    <property type="match status" value="1"/>
</dbReference>
<evidence type="ECO:0000256" key="9">
    <source>
        <dbReference type="ARBA" id="ARBA00023328"/>
    </source>
</evidence>
<protein>
    <recommendedName>
        <fullName evidence="11">Borealin N-terminal domain-containing protein</fullName>
    </recommendedName>
</protein>
<dbReference type="GO" id="GO:0005634">
    <property type="term" value="C:nucleus"/>
    <property type="evidence" value="ECO:0007669"/>
    <property type="project" value="UniProtKB-SubCell"/>
</dbReference>
<accession>A0A165NEC9</accession>
<evidence type="ECO:0000256" key="2">
    <source>
        <dbReference type="ARBA" id="ARBA00004584"/>
    </source>
</evidence>
<feature type="domain" description="Borealin N-terminal" evidence="11">
    <location>
        <begin position="16"/>
        <end position="70"/>
    </location>
</feature>
<dbReference type="GO" id="GO:0051233">
    <property type="term" value="C:spindle midzone"/>
    <property type="evidence" value="ECO:0007669"/>
    <property type="project" value="TreeGrafter"/>
</dbReference>
<feature type="compositionally biased region" description="Polar residues" evidence="10">
    <location>
        <begin position="282"/>
        <end position="305"/>
    </location>
</feature>
<keyword evidence="9" id="KW-0137">Centromere</keyword>
<evidence type="ECO:0000256" key="10">
    <source>
        <dbReference type="SAM" id="MobiDB-lite"/>
    </source>
</evidence>
<dbReference type="InParanoid" id="A0A165NEC9"/>
<name>A0A165NEC9_9AGAM</name>
<dbReference type="InterPro" id="IPR018867">
    <property type="entry name" value="Cell_div_borealin"/>
</dbReference>
<gene>
    <name evidence="12" type="ORF">NEOLEDRAFT_1245788</name>
</gene>
<feature type="compositionally biased region" description="Polar residues" evidence="10">
    <location>
        <begin position="197"/>
        <end position="219"/>
    </location>
</feature>
<keyword evidence="13" id="KW-1185">Reference proteome</keyword>
<evidence type="ECO:0000256" key="6">
    <source>
        <dbReference type="ARBA" id="ARBA00022776"/>
    </source>
</evidence>
<comment type="subcellular location">
    <subcellularLocation>
        <location evidence="2">Chromosome</location>
        <location evidence="2">Centromere</location>
    </subcellularLocation>
    <subcellularLocation>
        <location evidence="1">Nucleus</location>
    </subcellularLocation>
</comment>
<dbReference type="PANTHER" id="PTHR16040">
    <property type="entry name" value="AUSTRALIN, ISOFORM A-RELATED"/>
    <property type="match status" value="1"/>
</dbReference>
<evidence type="ECO:0000259" key="11">
    <source>
        <dbReference type="Pfam" id="PF10444"/>
    </source>
</evidence>
<proteinExistence type="inferred from homology"/>
<dbReference type="AlphaFoldDB" id="A0A165NEC9"/>
<reference evidence="12 13" key="1">
    <citation type="journal article" date="2016" name="Mol. Biol. Evol.">
        <title>Comparative Genomics of Early-Diverging Mushroom-Forming Fungi Provides Insights into the Origins of Lignocellulose Decay Capabilities.</title>
        <authorList>
            <person name="Nagy L.G."/>
            <person name="Riley R."/>
            <person name="Tritt A."/>
            <person name="Adam C."/>
            <person name="Daum C."/>
            <person name="Floudas D."/>
            <person name="Sun H."/>
            <person name="Yadav J.S."/>
            <person name="Pangilinan J."/>
            <person name="Larsson K.H."/>
            <person name="Matsuura K."/>
            <person name="Barry K."/>
            <person name="Labutti K."/>
            <person name="Kuo R."/>
            <person name="Ohm R.A."/>
            <person name="Bhattacharya S.S."/>
            <person name="Shirouzu T."/>
            <person name="Yoshinaga Y."/>
            <person name="Martin F.M."/>
            <person name="Grigoriev I.V."/>
            <person name="Hibbett D.S."/>
        </authorList>
    </citation>
    <scope>NUCLEOTIDE SEQUENCE [LARGE SCALE GENOMIC DNA]</scope>
    <source>
        <strain evidence="12 13">HHB14362 ss-1</strain>
    </source>
</reference>
<keyword evidence="5" id="KW-0132">Cell division</keyword>
<keyword evidence="8" id="KW-0131">Cell cycle</keyword>
<feature type="compositionally biased region" description="Pro residues" evidence="10">
    <location>
        <begin position="221"/>
        <end position="234"/>
    </location>
</feature>
<evidence type="ECO:0000256" key="1">
    <source>
        <dbReference type="ARBA" id="ARBA00004123"/>
    </source>
</evidence>
<dbReference type="GO" id="GO:0000070">
    <property type="term" value="P:mitotic sister chromatid segregation"/>
    <property type="evidence" value="ECO:0007669"/>
    <property type="project" value="TreeGrafter"/>
</dbReference>
<comment type="similarity">
    <text evidence="3">Belongs to the borealin family.</text>
</comment>
<dbReference type="OrthoDB" id="2392550at2759"/>
<feature type="compositionally biased region" description="Low complexity" evidence="10">
    <location>
        <begin position="307"/>
        <end position="318"/>
    </location>
</feature>
<evidence type="ECO:0000256" key="3">
    <source>
        <dbReference type="ARBA" id="ARBA00009914"/>
    </source>
</evidence>
<dbReference type="PANTHER" id="PTHR16040:SF7">
    <property type="entry name" value="AUSTRALIN, ISOFORM A-RELATED"/>
    <property type="match status" value="1"/>
</dbReference>
<evidence type="ECO:0000313" key="13">
    <source>
        <dbReference type="Proteomes" id="UP000076761"/>
    </source>
</evidence>
<keyword evidence="6" id="KW-0498">Mitosis</keyword>
<feature type="compositionally biased region" description="Low complexity" evidence="10">
    <location>
        <begin position="161"/>
        <end position="185"/>
    </location>
</feature>
<evidence type="ECO:0000256" key="5">
    <source>
        <dbReference type="ARBA" id="ARBA00022618"/>
    </source>
</evidence>
<keyword evidence="7" id="KW-0539">Nucleus</keyword>
<dbReference type="GO" id="GO:0000775">
    <property type="term" value="C:chromosome, centromeric region"/>
    <property type="evidence" value="ECO:0007669"/>
    <property type="project" value="UniProtKB-SubCell"/>
</dbReference>
<dbReference type="EMBL" id="KV425639">
    <property type="protein sequence ID" value="KZT19526.1"/>
    <property type="molecule type" value="Genomic_DNA"/>
</dbReference>
<evidence type="ECO:0000256" key="8">
    <source>
        <dbReference type="ARBA" id="ARBA00023306"/>
    </source>
</evidence>
<dbReference type="InterPro" id="IPR018851">
    <property type="entry name" value="Borealin_N"/>
</dbReference>
<evidence type="ECO:0000256" key="7">
    <source>
        <dbReference type="ARBA" id="ARBA00023242"/>
    </source>
</evidence>